<keyword evidence="3" id="KW-1185">Reference proteome</keyword>
<dbReference type="Gene3D" id="3.20.20.190">
    <property type="entry name" value="Phosphatidylinositol (PI) phosphodiesterase"/>
    <property type="match status" value="1"/>
</dbReference>
<sequence length="250" mass="26944">MTTNWLWPRIFAHRGAGRLAPENTLAALREGARLGARGLECDVKLTRDGVCALLHDDSLERTTDGHGPAAMLDWTDWAQLDAGSWHSPAYAGEPPASLRAIAHACRALGHAINIEIKPCPGREAETGRVVAGQCAALWADAPLPPLLSSFSFETLLAARQAAVQLPRGWLVEAVPPDWHDKLQALDARALHCWHEALSAAQVAEIKAAGYAVFCYTVNTPARAQELFSWGVDALCTDYPDQLTPARCGIG</sequence>
<evidence type="ECO:0000313" key="3">
    <source>
        <dbReference type="Proteomes" id="UP000246569"/>
    </source>
</evidence>
<dbReference type="RefSeq" id="WP_110020579.1">
    <property type="nucleotide sequence ID" value="NZ_QGTJ01000018.1"/>
</dbReference>
<dbReference type="InterPro" id="IPR017946">
    <property type="entry name" value="PLC-like_Pdiesterase_TIM-brl"/>
</dbReference>
<dbReference type="CDD" id="cd08562">
    <property type="entry name" value="GDPD_EcUgpQ_like"/>
    <property type="match status" value="1"/>
</dbReference>
<dbReference type="PANTHER" id="PTHR46211:SF1">
    <property type="entry name" value="GLYCEROPHOSPHODIESTER PHOSPHODIESTERASE, CYTOPLASMIC"/>
    <property type="match status" value="1"/>
</dbReference>
<gene>
    <name evidence="2" type="ORF">C7443_1188</name>
</gene>
<dbReference type="NCBIfam" id="NF006989">
    <property type="entry name" value="PRK09454.1"/>
    <property type="match status" value="1"/>
</dbReference>
<dbReference type="PROSITE" id="PS51704">
    <property type="entry name" value="GP_PDE"/>
    <property type="match status" value="1"/>
</dbReference>
<dbReference type="Pfam" id="PF03009">
    <property type="entry name" value="GDPD"/>
    <property type="match status" value="1"/>
</dbReference>
<proteinExistence type="predicted"/>
<dbReference type="SUPFAM" id="SSF51695">
    <property type="entry name" value="PLC-like phosphodiesterases"/>
    <property type="match status" value="1"/>
</dbReference>
<comment type="caution">
    <text evidence="2">The sequence shown here is derived from an EMBL/GenBank/DDBJ whole genome shotgun (WGS) entry which is preliminary data.</text>
</comment>
<accession>A0A317MQL5</accession>
<dbReference type="AlphaFoldDB" id="A0A317MQL5"/>
<protein>
    <submittedName>
        <fullName evidence="2">Glycerophosphoryl diester phosphodiesterase</fullName>
    </submittedName>
</protein>
<feature type="domain" description="GP-PDE" evidence="1">
    <location>
        <begin position="8"/>
        <end position="246"/>
    </location>
</feature>
<evidence type="ECO:0000313" key="2">
    <source>
        <dbReference type="EMBL" id="PWV58376.1"/>
    </source>
</evidence>
<dbReference type="OrthoDB" id="9795622at2"/>
<dbReference type="EMBL" id="QGTJ01000018">
    <property type="protein sequence ID" value="PWV58376.1"/>
    <property type="molecule type" value="Genomic_DNA"/>
</dbReference>
<dbReference type="GO" id="GO:0008081">
    <property type="term" value="F:phosphoric diester hydrolase activity"/>
    <property type="evidence" value="ECO:0007669"/>
    <property type="project" value="InterPro"/>
</dbReference>
<evidence type="ECO:0000259" key="1">
    <source>
        <dbReference type="PROSITE" id="PS51704"/>
    </source>
</evidence>
<dbReference type="Proteomes" id="UP000246569">
    <property type="component" value="Unassembled WGS sequence"/>
</dbReference>
<reference evidence="2 3" key="1">
    <citation type="submission" date="2018-05" db="EMBL/GenBank/DDBJ databases">
        <title>Genomic Encyclopedia of Type Strains, Phase IV (KMG-IV): sequencing the most valuable type-strain genomes for metagenomic binning, comparative biology and taxonomic classification.</title>
        <authorList>
            <person name="Goeker M."/>
        </authorList>
    </citation>
    <scope>NUCLEOTIDE SEQUENCE [LARGE SCALE GENOMIC DNA]</scope>
    <source>
        <strain evidence="2 3">DSM 23606</strain>
    </source>
</reference>
<dbReference type="InterPro" id="IPR030395">
    <property type="entry name" value="GP_PDE_dom"/>
</dbReference>
<name>A0A317MQL5_9GAMM</name>
<dbReference type="PANTHER" id="PTHR46211">
    <property type="entry name" value="GLYCEROPHOSPHORYL DIESTER PHOSPHODIESTERASE"/>
    <property type="match status" value="1"/>
</dbReference>
<dbReference type="GO" id="GO:0006629">
    <property type="term" value="P:lipid metabolic process"/>
    <property type="evidence" value="ECO:0007669"/>
    <property type="project" value="InterPro"/>
</dbReference>
<organism evidence="2 3">
    <name type="scientific">Plasticicumulans acidivorans</name>
    <dbReference type="NCBI Taxonomy" id="886464"/>
    <lineage>
        <taxon>Bacteria</taxon>
        <taxon>Pseudomonadati</taxon>
        <taxon>Pseudomonadota</taxon>
        <taxon>Gammaproteobacteria</taxon>
        <taxon>Candidatus Competibacteraceae</taxon>
        <taxon>Plasticicumulans</taxon>
    </lineage>
</organism>